<accession>A0A0L0CUI2</accession>
<feature type="region of interest" description="Disordered" evidence="1">
    <location>
        <begin position="1079"/>
        <end position="1106"/>
    </location>
</feature>
<feature type="compositionally biased region" description="Basic and acidic residues" evidence="1">
    <location>
        <begin position="156"/>
        <end position="171"/>
    </location>
</feature>
<dbReference type="OrthoDB" id="386089at2759"/>
<reference evidence="3" key="2">
    <citation type="submission" date="2015-07" db="EMBL/GenBank/DDBJ databases">
        <title>The genome sequence of Plasmodium falciparum RAJ116.</title>
        <authorList>
            <consortium name="The Broad Institute Genome Sequencing Platform"/>
            <person name="Volkman S.K."/>
            <person name="Neafsey D.E."/>
            <person name="Dash A.P."/>
            <person name="Chitnis C.E."/>
            <person name="Hartl D.L."/>
            <person name="Young S.K."/>
            <person name="Kodira C.D."/>
            <person name="Zeng Q."/>
            <person name="Koehrsen M."/>
            <person name="Godfrey P."/>
            <person name="Alvarado L."/>
            <person name="Berlin A."/>
            <person name="Borenstein D."/>
            <person name="Chen Z."/>
            <person name="Engels R."/>
            <person name="Freedman E."/>
            <person name="Gellesch M."/>
            <person name="Goldberg J."/>
            <person name="Griggs A."/>
            <person name="Gujja S."/>
            <person name="Heiman D."/>
            <person name="Hepburn T."/>
            <person name="Howarth C."/>
            <person name="Jen D."/>
            <person name="Larson L."/>
            <person name="Lewis B."/>
            <person name="Mehta T."/>
            <person name="Park D."/>
            <person name="Pearson M."/>
            <person name="Roberts A."/>
            <person name="Saif S."/>
            <person name="Shea T."/>
            <person name="Shenoy N."/>
            <person name="Sisk P."/>
            <person name="Stolte C."/>
            <person name="Sykes S."/>
            <person name="Walk T."/>
            <person name="White J."/>
            <person name="Yandava C."/>
            <person name="Wirth D.F."/>
            <person name="Nusbaum C."/>
            <person name="Birren B."/>
        </authorList>
    </citation>
    <scope>NUCLEOTIDE SEQUENCE [LARGE SCALE GENOMIC DNA]</scope>
    <source>
        <strain evidence="3">RAJ116</strain>
    </source>
</reference>
<feature type="compositionally biased region" description="Polar residues" evidence="1">
    <location>
        <begin position="201"/>
        <end position="222"/>
    </location>
</feature>
<proteinExistence type="predicted"/>
<evidence type="ECO:0000313" key="2">
    <source>
        <dbReference type="EMBL" id="KNC36125.1"/>
    </source>
</evidence>
<evidence type="ECO:0008006" key="4">
    <source>
        <dbReference type="Google" id="ProtNLM"/>
    </source>
</evidence>
<name>A0A0L0CUI2_PLAFA</name>
<feature type="region of interest" description="Disordered" evidence="1">
    <location>
        <begin position="272"/>
        <end position="296"/>
    </location>
</feature>
<feature type="region of interest" description="Disordered" evidence="1">
    <location>
        <begin position="124"/>
        <end position="222"/>
    </location>
</feature>
<feature type="compositionally biased region" description="Basic residues" evidence="1">
    <location>
        <begin position="183"/>
        <end position="200"/>
    </location>
</feature>
<sequence length="1297" mass="152405">MVVHFNNILLLMLNNNETEMKDKILFELLSLKFASIFNDILQLDNNFDNLIKHLNEIIKLILCEDSKKKNLRNIISTYLNSQKILIHKNDMLSELNKTTHKKMKKKINNEKEITKEKKKKLNIINEKENEKDGVNQFVDESTNEEERDSDNTTLNDKTKSDNKSSKKKESNTKLVYSCDEMKRKFRKNSKAKKNKKKRSTSHINLHNTTEINNAQTDTQNNTRNLTKDIIMNEIKNTKEICKNENLKKEQNTTCSKKKKKRTSTPFSKEFIITSDVDSNEKSNDEKNNSVQGHNTEQVPLTNIIDNINEIKENVIQTTTKNFEEKKEHVDENSKESQKSNEIKKISENIYIENKKKIEIINCTINNKNKENNKRVIEIKKQAVPLKRNDKSVNSMDIKKVAQFKNNNNNNNKHFMKSIPNYIFKKDIEEEIERKNINFENRTYNSNHIKHQIPHINSPYFNDYMKRFSSINNGILRQDLYPISQKNNNNTNMIQNERVNYILPSLNKNLSNSNNHNNNNINYMNNVDKYISANHEQIPLHNMTINNEFHKMSNTNVNINKNNEIRRSMQPFQQNIYDNQHYYYYNNPHILSNNNINNINNIHEMKANNYLRNNEQIYKNLMMKNANPKYYNTEYQYNSLLQNENKIPFISSSSKRIADQIHIHKNICDHLTSGNIYNGKKEVPLPFDTKALIFNQNKKELFESCTNANIVEKSQKITSTSSKENIELSSEQKVNRENTILENGNEINVNREDTISEKRDEKNVNRGDTIIENGNDKSVNINKNIIYKDDSNVIYRNNMRKATPFEGKRYSISYNRMMTPNLYTGFKRNINNINYKNNFLLSSNVSKCSNRYVSSKSDVHSLKKPNGKLINENMKPSKFEKDSLFTLNLEKNDTQYNENTKNEMNKKSPYTRFTEIFTDKLKNFTLGNRKSFRSSTVHGTVSSYKNIDDDEKEKNYKGDQSFNKKNDQKEGGKEEENYKNDEDMENLNEKQKHEIEKQIEEQTNEEQKNNKVDDNLIKSSNLKTFIDHLNFFQSKCKANKGFMANIHEKKQNHEYVNQKNGNDDKYDNNKMEDNMMKLNECNNESGKANNANEKENNNNNNNNSNNMNKYYLSNLKKNGEKMNKTNDIFNNIRNGLSNAINSEKGNDIKNDKSNHNCILKTCSLHKNNVTEDEYENKINNEKGENLMKDTKNLYHDNENNHISSNFVNSYKQQSSSNNMKVMQCEDENNLSIEQIMKIPGVKLGRNYIQDMDICSDWLKFNDYDKKVIEESLKNSLADKNYQNFLDTTQFKNTFFSNM</sequence>
<feature type="compositionally biased region" description="Basic and acidic residues" evidence="1">
    <location>
        <begin position="951"/>
        <end position="983"/>
    </location>
</feature>
<reference evidence="3" key="1">
    <citation type="submission" date="2015-07" db="EMBL/GenBank/DDBJ databases">
        <title>Annotation of Plasmodium falciparum RAJ116.</title>
        <authorList>
            <consortium name="The Broad Institute Genome Sequencing Platform"/>
            <person name="Volkman S.K."/>
            <person name="Neafsey D.E."/>
            <person name="Dash A.P."/>
            <person name="Chitnis C.E."/>
            <person name="Hartl D.L."/>
            <person name="Young S.K."/>
            <person name="Zeng Q."/>
            <person name="Koehrsen M."/>
            <person name="Alvarado L."/>
            <person name="Berlin A."/>
            <person name="Borenstein D."/>
            <person name="Chapman S.B."/>
            <person name="Chen Z."/>
            <person name="Engels R."/>
            <person name="Freedman E."/>
            <person name="Gellesch M."/>
            <person name="Goldberg J."/>
            <person name="Griggs A."/>
            <person name="Gujja S."/>
            <person name="Heilman E.R."/>
            <person name="Heiman D.I."/>
            <person name="Howarth C."/>
            <person name="Jen D."/>
            <person name="Larson L."/>
            <person name="Mehta T."/>
            <person name="Neiman D."/>
            <person name="Park D."/>
            <person name="Pearson M."/>
            <person name="Roberts A."/>
            <person name="Saif S."/>
            <person name="Shea T."/>
            <person name="Shenoy N."/>
            <person name="Sisk P."/>
            <person name="Stolte C."/>
            <person name="Sykes S."/>
            <person name="Walk T."/>
            <person name="White J."/>
            <person name="Yandava C."/>
            <person name="Haas B."/>
            <person name="Henn M.R."/>
            <person name="Nusbaum C."/>
            <person name="Birren B."/>
        </authorList>
    </citation>
    <scope>NUCLEOTIDE SEQUENCE [LARGE SCALE GENOMIC DNA]</scope>
    <source>
        <strain evidence="3">RAJ116</strain>
    </source>
</reference>
<protein>
    <recommendedName>
        <fullName evidence="4">ERYTHROCYTE MEMBRANE PROTEIN PFEMP3</fullName>
    </recommendedName>
</protein>
<gene>
    <name evidence="2" type="ORF">PFLG_00909</name>
</gene>
<feature type="compositionally biased region" description="Low complexity" evidence="1">
    <location>
        <begin position="1081"/>
        <end position="1106"/>
    </location>
</feature>
<evidence type="ECO:0000313" key="3">
    <source>
        <dbReference type="Proteomes" id="UP000054566"/>
    </source>
</evidence>
<dbReference type="Proteomes" id="UP000054566">
    <property type="component" value="Unassembled WGS sequence"/>
</dbReference>
<feature type="region of interest" description="Disordered" evidence="1">
    <location>
        <begin position="950"/>
        <end position="983"/>
    </location>
</feature>
<dbReference type="EMBL" id="GG664023">
    <property type="protein sequence ID" value="KNC36125.1"/>
    <property type="molecule type" value="Genomic_DNA"/>
</dbReference>
<feature type="compositionally biased region" description="Basic and acidic residues" evidence="1">
    <location>
        <begin position="278"/>
        <end position="287"/>
    </location>
</feature>
<organism evidence="2 3">
    <name type="scientific">Plasmodium falciparum RAJ116</name>
    <dbReference type="NCBI Taxonomy" id="580058"/>
    <lineage>
        <taxon>Eukaryota</taxon>
        <taxon>Sar</taxon>
        <taxon>Alveolata</taxon>
        <taxon>Apicomplexa</taxon>
        <taxon>Aconoidasida</taxon>
        <taxon>Haemosporida</taxon>
        <taxon>Plasmodiidae</taxon>
        <taxon>Plasmodium</taxon>
        <taxon>Plasmodium (Laverania)</taxon>
    </lineage>
</organism>
<evidence type="ECO:0000256" key="1">
    <source>
        <dbReference type="SAM" id="MobiDB-lite"/>
    </source>
</evidence>